<organism evidence="1">
    <name type="scientific">bioreactor metagenome</name>
    <dbReference type="NCBI Taxonomy" id="1076179"/>
    <lineage>
        <taxon>unclassified sequences</taxon>
        <taxon>metagenomes</taxon>
        <taxon>ecological metagenomes</taxon>
    </lineage>
</organism>
<protein>
    <submittedName>
        <fullName evidence="1">Uncharacterized protein</fullName>
    </submittedName>
</protein>
<comment type="caution">
    <text evidence="1">The sequence shown here is derived from an EMBL/GenBank/DDBJ whole genome shotgun (WGS) entry which is preliminary data.</text>
</comment>
<dbReference type="AlphaFoldDB" id="A0A645IJ76"/>
<sequence>MTSRRWLPLEGVNVHVGALLICWPSRYQVTSSVPLSRSLRATSSAVAGMSALIEAEMPAMVHCTGTPNLLIKVREVGTSAYLSKESVIDPSVVRLPTTLMTSTQPATAIEPL</sequence>
<accession>A0A645IJ76</accession>
<proteinExistence type="predicted"/>
<dbReference type="EMBL" id="VSSQ01110630">
    <property type="protein sequence ID" value="MPN48364.1"/>
    <property type="molecule type" value="Genomic_DNA"/>
</dbReference>
<gene>
    <name evidence="1" type="ORF">SDC9_195971</name>
</gene>
<reference evidence="1" key="1">
    <citation type="submission" date="2019-08" db="EMBL/GenBank/DDBJ databases">
        <authorList>
            <person name="Kucharzyk K."/>
            <person name="Murdoch R.W."/>
            <person name="Higgins S."/>
            <person name="Loffler F."/>
        </authorList>
    </citation>
    <scope>NUCLEOTIDE SEQUENCE</scope>
</reference>
<evidence type="ECO:0000313" key="1">
    <source>
        <dbReference type="EMBL" id="MPN48364.1"/>
    </source>
</evidence>
<name>A0A645IJ76_9ZZZZ</name>